<dbReference type="AlphaFoldDB" id="A0A392MIY4"/>
<reference evidence="1 2" key="1">
    <citation type="journal article" date="2018" name="Front. Plant Sci.">
        <title>Red Clover (Trifolium pratense) and Zigzag Clover (T. medium) - A Picture of Genomic Similarities and Differences.</title>
        <authorList>
            <person name="Dluhosova J."/>
            <person name="Istvanek J."/>
            <person name="Nedelnik J."/>
            <person name="Repkova J."/>
        </authorList>
    </citation>
    <scope>NUCLEOTIDE SEQUENCE [LARGE SCALE GENOMIC DNA]</scope>
    <source>
        <strain evidence="2">cv. 10/8</strain>
        <tissue evidence="1">Leaf</tissue>
    </source>
</reference>
<protein>
    <submittedName>
        <fullName evidence="1">Uncharacterized protein</fullName>
    </submittedName>
</protein>
<name>A0A392MIY4_9FABA</name>
<keyword evidence="2" id="KW-1185">Reference proteome</keyword>
<organism evidence="1 2">
    <name type="scientific">Trifolium medium</name>
    <dbReference type="NCBI Taxonomy" id="97028"/>
    <lineage>
        <taxon>Eukaryota</taxon>
        <taxon>Viridiplantae</taxon>
        <taxon>Streptophyta</taxon>
        <taxon>Embryophyta</taxon>
        <taxon>Tracheophyta</taxon>
        <taxon>Spermatophyta</taxon>
        <taxon>Magnoliopsida</taxon>
        <taxon>eudicotyledons</taxon>
        <taxon>Gunneridae</taxon>
        <taxon>Pentapetalae</taxon>
        <taxon>rosids</taxon>
        <taxon>fabids</taxon>
        <taxon>Fabales</taxon>
        <taxon>Fabaceae</taxon>
        <taxon>Papilionoideae</taxon>
        <taxon>50 kb inversion clade</taxon>
        <taxon>NPAAA clade</taxon>
        <taxon>Hologalegina</taxon>
        <taxon>IRL clade</taxon>
        <taxon>Trifolieae</taxon>
        <taxon>Trifolium</taxon>
    </lineage>
</organism>
<dbReference type="EMBL" id="LXQA010012261">
    <property type="protein sequence ID" value="MCH87470.1"/>
    <property type="molecule type" value="Genomic_DNA"/>
</dbReference>
<evidence type="ECO:0000313" key="1">
    <source>
        <dbReference type="EMBL" id="MCH87470.1"/>
    </source>
</evidence>
<sequence length="83" mass="9351">MIRTLATRKSDKIPFPPSNSLPKAAVSLALKILWNSNLFKFHYATALYNTSLSKFCYANDLSRNNSCLSKFCYAMTSLYDNTG</sequence>
<accession>A0A392MIY4</accession>
<comment type="caution">
    <text evidence="1">The sequence shown here is derived from an EMBL/GenBank/DDBJ whole genome shotgun (WGS) entry which is preliminary data.</text>
</comment>
<dbReference type="Proteomes" id="UP000265520">
    <property type="component" value="Unassembled WGS sequence"/>
</dbReference>
<proteinExistence type="predicted"/>
<gene>
    <name evidence="1" type="ORF">A2U01_0008340</name>
</gene>
<evidence type="ECO:0000313" key="2">
    <source>
        <dbReference type="Proteomes" id="UP000265520"/>
    </source>
</evidence>